<name>A0A3B0TIL6_9ZZZZ</name>
<feature type="domain" description="DUF4372" evidence="1">
    <location>
        <begin position="2"/>
        <end position="44"/>
    </location>
</feature>
<accession>A0A3B0TIL6</accession>
<dbReference type="InterPro" id="IPR025399">
    <property type="entry name" value="DUF4372"/>
</dbReference>
<reference evidence="2" key="1">
    <citation type="submission" date="2018-06" db="EMBL/GenBank/DDBJ databases">
        <authorList>
            <person name="Zhirakovskaya E."/>
        </authorList>
    </citation>
    <scope>NUCLEOTIDE SEQUENCE</scope>
</reference>
<organism evidence="2">
    <name type="scientific">hydrothermal vent metagenome</name>
    <dbReference type="NCBI Taxonomy" id="652676"/>
    <lineage>
        <taxon>unclassified sequences</taxon>
        <taxon>metagenomes</taxon>
        <taxon>ecological metagenomes</taxon>
    </lineage>
</organism>
<protein>
    <recommendedName>
        <fullName evidence="1">DUF4372 domain-containing protein</fullName>
    </recommendedName>
</protein>
<gene>
    <name evidence="2" type="ORF">MNBD_ALPHA09-2336</name>
</gene>
<proteinExistence type="predicted"/>
<sequence length="75" mass="8155">MRRLDSKSQFLALLFGQLSGASSLREIETGLMSHASRLYHVGAKHPARSTLADANAKRPWALFADLFAHMAATAS</sequence>
<dbReference type="AlphaFoldDB" id="A0A3B0TIL6"/>
<dbReference type="EMBL" id="UOEM01000116">
    <property type="protein sequence ID" value="VAW18515.1"/>
    <property type="molecule type" value="Genomic_DNA"/>
</dbReference>
<evidence type="ECO:0000313" key="2">
    <source>
        <dbReference type="EMBL" id="VAW18515.1"/>
    </source>
</evidence>
<dbReference type="Pfam" id="PF14294">
    <property type="entry name" value="DUF4372"/>
    <property type="match status" value="1"/>
</dbReference>
<evidence type="ECO:0000259" key="1">
    <source>
        <dbReference type="Pfam" id="PF14294"/>
    </source>
</evidence>